<sequence length="102" mass="11013">MQAYIEKDNARNLMGKMALMASAKSEEKGDPALKLKKKDGGGGDGAWEGSHVTTYEAALEDAMTSVVVKRLKEVGLGKEFEGQMEVVGGIRRGNVCALRAYY</sequence>
<organism evidence="2 3">
    <name type="scientific">Linum tenue</name>
    <dbReference type="NCBI Taxonomy" id="586396"/>
    <lineage>
        <taxon>Eukaryota</taxon>
        <taxon>Viridiplantae</taxon>
        <taxon>Streptophyta</taxon>
        <taxon>Embryophyta</taxon>
        <taxon>Tracheophyta</taxon>
        <taxon>Spermatophyta</taxon>
        <taxon>Magnoliopsida</taxon>
        <taxon>eudicotyledons</taxon>
        <taxon>Gunneridae</taxon>
        <taxon>Pentapetalae</taxon>
        <taxon>rosids</taxon>
        <taxon>fabids</taxon>
        <taxon>Malpighiales</taxon>
        <taxon>Linaceae</taxon>
        <taxon>Linum</taxon>
    </lineage>
</organism>
<feature type="compositionally biased region" description="Basic and acidic residues" evidence="1">
    <location>
        <begin position="24"/>
        <end position="41"/>
    </location>
</feature>
<accession>A0AAV0H451</accession>
<dbReference type="AlphaFoldDB" id="A0AAV0H451"/>
<dbReference type="Proteomes" id="UP001154282">
    <property type="component" value="Unassembled WGS sequence"/>
</dbReference>
<evidence type="ECO:0000256" key="1">
    <source>
        <dbReference type="SAM" id="MobiDB-lite"/>
    </source>
</evidence>
<gene>
    <name evidence="2" type="ORF">LITE_LOCUS2512</name>
</gene>
<name>A0AAV0H451_9ROSI</name>
<protein>
    <submittedName>
        <fullName evidence="2">Uncharacterized protein</fullName>
    </submittedName>
</protein>
<evidence type="ECO:0000313" key="3">
    <source>
        <dbReference type="Proteomes" id="UP001154282"/>
    </source>
</evidence>
<keyword evidence="3" id="KW-1185">Reference proteome</keyword>
<proteinExistence type="predicted"/>
<evidence type="ECO:0000313" key="2">
    <source>
        <dbReference type="EMBL" id="CAI0380070.1"/>
    </source>
</evidence>
<feature type="region of interest" description="Disordered" evidence="1">
    <location>
        <begin position="24"/>
        <end position="46"/>
    </location>
</feature>
<dbReference type="EMBL" id="CAMGYJ010000002">
    <property type="protein sequence ID" value="CAI0380070.1"/>
    <property type="molecule type" value="Genomic_DNA"/>
</dbReference>
<reference evidence="2" key="1">
    <citation type="submission" date="2022-08" db="EMBL/GenBank/DDBJ databases">
        <authorList>
            <person name="Gutierrez-Valencia J."/>
        </authorList>
    </citation>
    <scope>NUCLEOTIDE SEQUENCE</scope>
</reference>
<comment type="caution">
    <text evidence="2">The sequence shown here is derived from an EMBL/GenBank/DDBJ whole genome shotgun (WGS) entry which is preliminary data.</text>
</comment>